<dbReference type="SUPFAM" id="SSF55729">
    <property type="entry name" value="Acyl-CoA N-acyltransferases (Nat)"/>
    <property type="match status" value="1"/>
</dbReference>
<name>A0ABY1LS59_9MICO</name>
<dbReference type="Proteomes" id="UP000190827">
    <property type="component" value="Unassembled WGS sequence"/>
</dbReference>
<dbReference type="Pfam" id="PF13302">
    <property type="entry name" value="Acetyltransf_3"/>
    <property type="match status" value="1"/>
</dbReference>
<proteinExistence type="predicted"/>
<dbReference type="RefSeq" id="WP_244175629.1">
    <property type="nucleotide sequence ID" value="NZ_FUZO01000002.1"/>
</dbReference>
<dbReference type="PANTHER" id="PTHR43441">
    <property type="entry name" value="RIBOSOMAL-PROTEIN-SERINE ACETYLTRANSFERASE"/>
    <property type="match status" value="1"/>
</dbReference>
<evidence type="ECO:0000313" key="2">
    <source>
        <dbReference type="EMBL" id="SKC70876.1"/>
    </source>
</evidence>
<evidence type="ECO:0000259" key="1">
    <source>
        <dbReference type="PROSITE" id="PS51186"/>
    </source>
</evidence>
<evidence type="ECO:0000313" key="3">
    <source>
        <dbReference type="Proteomes" id="UP000190827"/>
    </source>
</evidence>
<dbReference type="Gene3D" id="3.40.630.30">
    <property type="match status" value="1"/>
</dbReference>
<organism evidence="2 3">
    <name type="scientific">Plantibacter cousiniae</name>
    <name type="common">nom. nud.</name>
    <dbReference type="NCBI Taxonomy" id="199709"/>
    <lineage>
        <taxon>Bacteria</taxon>
        <taxon>Bacillati</taxon>
        <taxon>Actinomycetota</taxon>
        <taxon>Actinomycetes</taxon>
        <taxon>Micrococcales</taxon>
        <taxon>Microbacteriaceae</taxon>
        <taxon>Plantibacter</taxon>
    </lineage>
</organism>
<reference evidence="2 3" key="1">
    <citation type="submission" date="2017-02" db="EMBL/GenBank/DDBJ databases">
        <authorList>
            <person name="Varghese N."/>
            <person name="Submissions S."/>
        </authorList>
    </citation>
    <scope>NUCLEOTIDE SEQUENCE [LARGE SCALE GENOMIC DNA]</scope>
    <source>
        <strain evidence="2 3">VKM Ac-1787</strain>
    </source>
</reference>
<protein>
    <submittedName>
        <fullName evidence="2">Protein N-acetyltransferase, RimJ/RimL family</fullName>
    </submittedName>
</protein>
<dbReference type="PANTHER" id="PTHR43441:SF11">
    <property type="entry name" value="RIBOSOMAL-PROTEIN-SERINE ACETYLTRANSFERASE"/>
    <property type="match status" value="1"/>
</dbReference>
<dbReference type="InterPro" id="IPR000182">
    <property type="entry name" value="GNAT_dom"/>
</dbReference>
<dbReference type="EMBL" id="FUZO01000002">
    <property type="protein sequence ID" value="SKC70876.1"/>
    <property type="molecule type" value="Genomic_DNA"/>
</dbReference>
<accession>A0ABY1LS59</accession>
<sequence length="184" mass="20281">MSTSLPTTFPLSTDRLVLRLHEPSDVSWLLTVYSRPDVATYLLDEPWTEEVARTKSAERLQRTGLDSPARALALIVEHEGAPVGEVLLWYTDHERGVAEIGWVLDPAHGGKGFASEAVGAVLDLAFSTPGMHRVAAQLDGRNTASARLAERVGMRHEAHLRQNWWSKGEWTDTVVFGLLASDRG</sequence>
<dbReference type="PROSITE" id="PS51186">
    <property type="entry name" value="GNAT"/>
    <property type="match status" value="1"/>
</dbReference>
<dbReference type="CDD" id="cd04301">
    <property type="entry name" value="NAT_SF"/>
    <property type="match status" value="1"/>
</dbReference>
<keyword evidence="3" id="KW-1185">Reference proteome</keyword>
<dbReference type="InterPro" id="IPR051908">
    <property type="entry name" value="Ribosomal_N-acetyltransferase"/>
</dbReference>
<feature type="domain" description="N-acetyltransferase" evidence="1">
    <location>
        <begin position="16"/>
        <end position="181"/>
    </location>
</feature>
<gene>
    <name evidence="2" type="ORF">SAMN06295973_3254</name>
</gene>
<dbReference type="InterPro" id="IPR016181">
    <property type="entry name" value="Acyl_CoA_acyltransferase"/>
</dbReference>
<comment type="caution">
    <text evidence="2">The sequence shown here is derived from an EMBL/GenBank/DDBJ whole genome shotgun (WGS) entry which is preliminary data.</text>
</comment>